<name>A0A1M6YTG6_9FIRM</name>
<dbReference type="GO" id="GO:0019441">
    <property type="term" value="P:L-tryptophan catabolic process to kynurenine"/>
    <property type="evidence" value="ECO:0007669"/>
    <property type="project" value="InterPro"/>
</dbReference>
<keyword evidence="2" id="KW-1185">Reference proteome</keyword>
<dbReference type="EMBL" id="FRAH01000079">
    <property type="protein sequence ID" value="SHL21339.1"/>
    <property type="molecule type" value="Genomic_DNA"/>
</dbReference>
<dbReference type="AlphaFoldDB" id="A0A1M6YTG6"/>
<dbReference type="SUPFAM" id="SSF102198">
    <property type="entry name" value="Putative cyclase"/>
    <property type="match status" value="1"/>
</dbReference>
<dbReference type="Proteomes" id="UP000183975">
    <property type="component" value="Unassembled WGS sequence"/>
</dbReference>
<dbReference type="Gene3D" id="3.50.30.50">
    <property type="entry name" value="Putative cyclase"/>
    <property type="match status" value="1"/>
</dbReference>
<dbReference type="OrthoDB" id="1118163at2"/>
<sequence>MILDLTTMLTADHPMIAWAKTKENPHIAMGHVGTHLDTYEKTKIPLEYFRSRGVLFQVVGIAEVTEEDIDLTKVQEGDFVLFRTGRSEEYAYGEKEYFPNHPKLSLSLIEKLVEKKIHFIGVDCPGIWEHEEHQQADRFCERHGVYVIENLKNLADITAETFTVYTMWLDDAQMTGLRCRVLAEMQ</sequence>
<dbReference type="InterPro" id="IPR007325">
    <property type="entry name" value="KFase/CYL"/>
</dbReference>
<evidence type="ECO:0000313" key="2">
    <source>
        <dbReference type="Proteomes" id="UP000183975"/>
    </source>
</evidence>
<dbReference type="GO" id="GO:0004061">
    <property type="term" value="F:arylformamidase activity"/>
    <property type="evidence" value="ECO:0007669"/>
    <property type="project" value="InterPro"/>
</dbReference>
<gene>
    <name evidence="1" type="ORF">SAMN02745138_03077</name>
</gene>
<dbReference type="Pfam" id="PF04199">
    <property type="entry name" value="Cyclase"/>
    <property type="match status" value="1"/>
</dbReference>
<reference evidence="1 2" key="1">
    <citation type="submission" date="2016-11" db="EMBL/GenBank/DDBJ databases">
        <authorList>
            <person name="Jaros S."/>
            <person name="Januszkiewicz K."/>
            <person name="Wedrychowicz H."/>
        </authorList>
    </citation>
    <scope>NUCLEOTIDE SEQUENCE [LARGE SCALE GENOMIC DNA]</scope>
    <source>
        <strain evidence="1 2">DSM 14214</strain>
    </source>
</reference>
<accession>A0A1M6YTG6</accession>
<protein>
    <submittedName>
        <fullName evidence="1">Kynurenine formamidase</fullName>
    </submittedName>
</protein>
<proteinExistence type="predicted"/>
<dbReference type="RefSeq" id="WP_072853228.1">
    <property type="nucleotide sequence ID" value="NZ_FRAH01000079.1"/>
</dbReference>
<dbReference type="PANTHER" id="PTHR31118">
    <property type="entry name" value="CYCLASE-LIKE PROTEIN 2"/>
    <property type="match status" value="1"/>
</dbReference>
<dbReference type="PANTHER" id="PTHR31118:SF32">
    <property type="entry name" value="KYNURENINE FORMAMIDASE"/>
    <property type="match status" value="1"/>
</dbReference>
<organism evidence="1 2">
    <name type="scientific">Anaerotignum lactatifermentans DSM 14214</name>
    <dbReference type="NCBI Taxonomy" id="1121323"/>
    <lineage>
        <taxon>Bacteria</taxon>
        <taxon>Bacillati</taxon>
        <taxon>Bacillota</taxon>
        <taxon>Clostridia</taxon>
        <taxon>Lachnospirales</taxon>
        <taxon>Anaerotignaceae</taxon>
        <taxon>Anaerotignum</taxon>
    </lineage>
</organism>
<dbReference type="InterPro" id="IPR037175">
    <property type="entry name" value="KFase_sf"/>
</dbReference>
<evidence type="ECO:0000313" key="1">
    <source>
        <dbReference type="EMBL" id="SHL21339.1"/>
    </source>
</evidence>